<dbReference type="AlphaFoldDB" id="A0A7L3TJ07"/>
<keyword evidence="1" id="KW-0472">Membrane</keyword>
<sequence>KLKVTCKWRNNTGAWSCHAVGRAFFPNSYEPWINLTVLNPLGMGNSTYFQVPSTSTVLFENGNKALKGHYWICGHCAYKVLPANWTGVRYVGVIHPLSFLLPEDGGDHLGAELYDDLTRGKQSINTALTAGSSQKWGKDDWSPQQIIEHYGPATWNPHEWISGAREPIYNLNCIIQLQAVLDFITNETAHVLDLLADQATQMRTAVLQHRMVLDCLLAEEEGVCGKLNDSKCCLKTDDNGHVVKQITSGIRKLAHVPVHTWKGREFDLFSWLPGTPWIKSILCYVSCHVAMLLFLPCLVPCLIQLIQRVVTNTQFVTTS</sequence>
<keyword evidence="1" id="KW-0812">Transmembrane</keyword>
<dbReference type="InterPro" id="IPR018154">
    <property type="entry name" value="TLV/ENV_coat_polyprotein"/>
</dbReference>
<dbReference type="EMBL" id="VZUC01018201">
    <property type="protein sequence ID" value="NXV39578.1"/>
    <property type="molecule type" value="Genomic_DNA"/>
</dbReference>
<evidence type="ECO:0000313" key="2">
    <source>
        <dbReference type="EMBL" id="NXV39578.1"/>
    </source>
</evidence>
<reference evidence="2 3" key="1">
    <citation type="submission" date="2019-09" db="EMBL/GenBank/DDBJ databases">
        <title>Bird 10,000 Genomes (B10K) Project - Family phase.</title>
        <authorList>
            <person name="Zhang G."/>
        </authorList>
    </citation>
    <scope>NUCLEOTIDE SEQUENCE [LARGE SCALE GENOMIC DNA]</scope>
    <source>
        <strain evidence="2">OUT-0021</strain>
        <tissue evidence="2">Blood</tissue>
    </source>
</reference>
<keyword evidence="1" id="KW-1133">Transmembrane helix</keyword>
<dbReference type="PANTHER" id="PTHR10424:SF68">
    <property type="entry name" value="ENDOGENOUS RETROVIRUS GROUP 3 MEMBER 1 ENV POLYPROTEIN"/>
    <property type="match status" value="1"/>
</dbReference>
<accession>A0A7L3TJ07</accession>
<feature type="non-terminal residue" evidence="2">
    <location>
        <position position="319"/>
    </location>
</feature>
<dbReference type="Pfam" id="PF00429">
    <property type="entry name" value="TLV_coat"/>
    <property type="match status" value="1"/>
</dbReference>
<name>A0A7L3TJ07_RISTR</name>
<dbReference type="Gene3D" id="1.10.287.210">
    <property type="match status" value="1"/>
</dbReference>
<organism evidence="2 3">
    <name type="scientific">Rissa tridactyla</name>
    <name type="common">Black-legged kittiwake</name>
    <name type="synonym">Larus tridactyla</name>
    <dbReference type="NCBI Taxonomy" id="75485"/>
    <lineage>
        <taxon>Eukaryota</taxon>
        <taxon>Metazoa</taxon>
        <taxon>Chordata</taxon>
        <taxon>Craniata</taxon>
        <taxon>Vertebrata</taxon>
        <taxon>Euteleostomi</taxon>
        <taxon>Archelosauria</taxon>
        <taxon>Archosauria</taxon>
        <taxon>Dinosauria</taxon>
        <taxon>Saurischia</taxon>
        <taxon>Theropoda</taxon>
        <taxon>Coelurosauria</taxon>
        <taxon>Aves</taxon>
        <taxon>Neognathae</taxon>
        <taxon>Neoaves</taxon>
        <taxon>Charadriiformes</taxon>
        <taxon>Laridae</taxon>
        <taxon>Rissa</taxon>
    </lineage>
</organism>
<keyword evidence="3" id="KW-1185">Reference proteome</keyword>
<dbReference type="Proteomes" id="UP000540089">
    <property type="component" value="Unassembled WGS sequence"/>
</dbReference>
<dbReference type="PANTHER" id="PTHR10424">
    <property type="entry name" value="VIRAL ENVELOPE PROTEIN"/>
    <property type="match status" value="1"/>
</dbReference>
<proteinExistence type="predicted"/>
<dbReference type="SUPFAM" id="SSF58069">
    <property type="entry name" value="Virus ectodomain"/>
    <property type="match status" value="1"/>
</dbReference>
<gene>
    <name evidence="2" type="primary">Erv31_2</name>
    <name evidence="2" type="ORF">RISTRI_R16249</name>
</gene>
<feature type="non-terminal residue" evidence="2">
    <location>
        <position position="1"/>
    </location>
</feature>
<protein>
    <submittedName>
        <fullName evidence="2">ENR1 protein</fullName>
    </submittedName>
</protein>
<feature type="transmembrane region" description="Helical" evidence="1">
    <location>
        <begin position="281"/>
        <end position="306"/>
    </location>
</feature>
<evidence type="ECO:0000256" key="1">
    <source>
        <dbReference type="SAM" id="Phobius"/>
    </source>
</evidence>
<evidence type="ECO:0000313" key="3">
    <source>
        <dbReference type="Proteomes" id="UP000540089"/>
    </source>
</evidence>
<comment type="caution">
    <text evidence="2">The sequence shown here is derived from an EMBL/GenBank/DDBJ whole genome shotgun (WGS) entry which is preliminary data.</text>
</comment>